<keyword evidence="2" id="KW-1185">Reference proteome</keyword>
<dbReference type="AlphaFoldDB" id="A0AAF0ZRG9"/>
<organism evidence="1 2">
    <name type="scientific">Solanum verrucosum</name>
    <dbReference type="NCBI Taxonomy" id="315347"/>
    <lineage>
        <taxon>Eukaryota</taxon>
        <taxon>Viridiplantae</taxon>
        <taxon>Streptophyta</taxon>
        <taxon>Embryophyta</taxon>
        <taxon>Tracheophyta</taxon>
        <taxon>Spermatophyta</taxon>
        <taxon>Magnoliopsida</taxon>
        <taxon>eudicotyledons</taxon>
        <taxon>Gunneridae</taxon>
        <taxon>Pentapetalae</taxon>
        <taxon>asterids</taxon>
        <taxon>lamiids</taxon>
        <taxon>Solanales</taxon>
        <taxon>Solanaceae</taxon>
        <taxon>Solanoideae</taxon>
        <taxon>Solaneae</taxon>
        <taxon>Solanum</taxon>
    </lineage>
</organism>
<dbReference type="Proteomes" id="UP001234989">
    <property type="component" value="Chromosome 9"/>
</dbReference>
<gene>
    <name evidence="1" type="ORF">MTR67_040518</name>
</gene>
<proteinExistence type="predicted"/>
<dbReference type="EMBL" id="CP133620">
    <property type="protein sequence ID" value="WMV47133.1"/>
    <property type="molecule type" value="Genomic_DNA"/>
</dbReference>
<evidence type="ECO:0000313" key="1">
    <source>
        <dbReference type="EMBL" id="WMV47133.1"/>
    </source>
</evidence>
<name>A0AAF0ZRG9_SOLVR</name>
<reference evidence="1" key="1">
    <citation type="submission" date="2023-08" db="EMBL/GenBank/DDBJ databases">
        <title>A de novo genome assembly of Solanum verrucosum Schlechtendal, a Mexican diploid species geographically isolated from the other diploid A-genome species in potato relatives.</title>
        <authorList>
            <person name="Hosaka K."/>
        </authorList>
    </citation>
    <scope>NUCLEOTIDE SEQUENCE</scope>
    <source>
        <tissue evidence="1">Young leaves</tissue>
    </source>
</reference>
<accession>A0AAF0ZRG9</accession>
<sequence length="126" mass="14367">MRFASKFDMICDILDAPIHVSTPVEENFEKGKIRVEWVYKPKQAKIISSIRARKLIGQGCLAYLTHIRDVEIEAPSIESIPVRSEFREVFPDDLPGMPPNRDIDFCIDLELGTHPISIPSYHMALT</sequence>
<protein>
    <submittedName>
        <fullName evidence="1">Uncharacterized protein</fullName>
    </submittedName>
</protein>
<evidence type="ECO:0000313" key="2">
    <source>
        <dbReference type="Proteomes" id="UP001234989"/>
    </source>
</evidence>